<dbReference type="SUPFAM" id="SSF52540">
    <property type="entry name" value="P-loop containing nucleoside triphosphate hydrolases"/>
    <property type="match status" value="1"/>
</dbReference>
<evidence type="ECO:0000313" key="14">
    <source>
        <dbReference type="Proteomes" id="UP000290037"/>
    </source>
</evidence>
<evidence type="ECO:0000256" key="10">
    <source>
        <dbReference type="RuleBase" id="RU363066"/>
    </source>
</evidence>
<proteinExistence type="inferred from homology"/>
<evidence type="ECO:0000313" key="11">
    <source>
        <dbReference type="EMBL" id="RXG28985.1"/>
    </source>
</evidence>
<evidence type="ECO:0000313" key="13">
    <source>
        <dbReference type="Proteomes" id="UP000184240"/>
    </source>
</evidence>
<dbReference type="NCBIfam" id="TIGR01313">
    <property type="entry name" value="therm_gnt_kin"/>
    <property type="match status" value="1"/>
</dbReference>
<dbReference type="Pfam" id="PF01202">
    <property type="entry name" value="SKI"/>
    <property type="match status" value="1"/>
</dbReference>
<keyword evidence="14" id="KW-1185">Reference proteome</keyword>
<dbReference type="CDD" id="cd02021">
    <property type="entry name" value="GntK"/>
    <property type="match status" value="1"/>
</dbReference>
<dbReference type="InterPro" id="IPR031322">
    <property type="entry name" value="Shikimate/glucono_kinase"/>
</dbReference>
<evidence type="ECO:0000256" key="6">
    <source>
        <dbReference type="ARBA" id="ARBA00022777"/>
    </source>
</evidence>
<evidence type="ECO:0000256" key="9">
    <source>
        <dbReference type="ARBA" id="ARBA00048090"/>
    </source>
</evidence>
<dbReference type="Proteomes" id="UP000290037">
    <property type="component" value="Unassembled WGS sequence"/>
</dbReference>
<keyword evidence="4 10" id="KW-0808">Transferase</keyword>
<dbReference type="PANTHER" id="PTHR43442">
    <property type="entry name" value="GLUCONOKINASE-RELATED"/>
    <property type="match status" value="1"/>
</dbReference>
<dbReference type="GO" id="GO:0019521">
    <property type="term" value="P:D-gluconate metabolic process"/>
    <property type="evidence" value="ECO:0007669"/>
    <property type="project" value="UniProtKB-KW"/>
</dbReference>
<gene>
    <name evidence="11" type="ORF">DSM01_2447</name>
    <name evidence="12" type="ORF">SAMN04487999_0029</name>
</gene>
<dbReference type="EMBL" id="QOVN01000004">
    <property type="protein sequence ID" value="RXG28985.1"/>
    <property type="molecule type" value="Genomic_DNA"/>
</dbReference>
<dbReference type="RefSeq" id="WP_072979112.1">
    <property type="nucleotide sequence ID" value="NZ_FQXT01000001.1"/>
</dbReference>
<dbReference type="Gene3D" id="3.40.50.300">
    <property type="entry name" value="P-loop containing nucleotide triphosphate hydrolases"/>
    <property type="match status" value="1"/>
</dbReference>
<dbReference type="PANTHER" id="PTHR43442:SF3">
    <property type="entry name" value="GLUCONOKINASE-RELATED"/>
    <property type="match status" value="1"/>
</dbReference>
<sequence length="159" mass="17696">MSNVIIVAGVSGSGKTTIGRLLAEKLDLDFKDADDFHPAANVEKMRSGLPLNDQDRAPWLAILAKKIEEWSRADGAVLACSALKEAYRKRLDVNKQVTWVFLDGSYELLKSRMTARKNHYFKAELLQSQLDTLEPADYGIHVSIAPSPEEIVDEILKAL</sequence>
<reference evidence="11 14" key="3">
    <citation type="submission" date="2018-07" db="EMBL/GenBank/DDBJ databases">
        <title>Leeuwenhoekiella genomics.</title>
        <authorList>
            <person name="Tahon G."/>
            <person name="Willems A."/>
        </authorList>
    </citation>
    <scope>NUCLEOTIDE SEQUENCE [LARGE SCALE GENOMIC DNA]</scope>
    <source>
        <strain evidence="11 14">LMG 24856</strain>
    </source>
</reference>
<evidence type="ECO:0000256" key="3">
    <source>
        <dbReference type="ARBA" id="ARBA00012054"/>
    </source>
</evidence>
<comment type="similarity">
    <text evidence="2 10">Belongs to the gluconokinase GntK/GntV family.</text>
</comment>
<evidence type="ECO:0000256" key="5">
    <source>
        <dbReference type="ARBA" id="ARBA00022741"/>
    </source>
</evidence>
<comment type="catalytic activity">
    <reaction evidence="9 10">
        <text>D-gluconate + ATP = 6-phospho-D-gluconate + ADP + H(+)</text>
        <dbReference type="Rhea" id="RHEA:19433"/>
        <dbReference type="ChEBI" id="CHEBI:15378"/>
        <dbReference type="ChEBI" id="CHEBI:18391"/>
        <dbReference type="ChEBI" id="CHEBI:30616"/>
        <dbReference type="ChEBI" id="CHEBI:58759"/>
        <dbReference type="ChEBI" id="CHEBI:456216"/>
        <dbReference type="EC" id="2.7.1.12"/>
    </reaction>
</comment>
<dbReference type="FunFam" id="3.40.50.300:FF:000522">
    <property type="entry name" value="Gluconokinase"/>
    <property type="match status" value="1"/>
</dbReference>
<protein>
    <recommendedName>
        <fullName evidence="3 10">Gluconokinase</fullName>
        <ecNumber evidence="3 10">2.7.1.12</ecNumber>
    </recommendedName>
</protein>
<dbReference type="AlphaFoldDB" id="A0A1M5SEI6"/>
<keyword evidence="6 10" id="KW-0418">Kinase</keyword>
<dbReference type="GO" id="GO:0005737">
    <property type="term" value="C:cytoplasm"/>
    <property type="evidence" value="ECO:0007669"/>
    <property type="project" value="TreeGrafter"/>
</dbReference>
<organism evidence="12 13">
    <name type="scientific">Leeuwenhoekiella palythoae</name>
    <dbReference type="NCBI Taxonomy" id="573501"/>
    <lineage>
        <taxon>Bacteria</taxon>
        <taxon>Pseudomonadati</taxon>
        <taxon>Bacteroidota</taxon>
        <taxon>Flavobacteriia</taxon>
        <taxon>Flavobacteriales</taxon>
        <taxon>Flavobacteriaceae</taxon>
        <taxon>Leeuwenhoekiella</taxon>
    </lineage>
</organism>
<evidence type="ECO:0000313" key="12">
    <source>
        <dbReference type="EMBL" id="SHH36936.1"/>
    </source>
</evidence>
<keyword evidence="5 10" id="KW-0547">Nucleotide-binding</keyword>
<evidence type="ECO:0000256" key="8">
    <source>
        <dbReference type="ARBA" id="ARBA00023064"/>
    </source>
</evidence>
<evidence type="ECO:0000256" key="4">
    <source>
        <dbReference type="ARBA" id="ARBA00022679"/>
    </source>
</evidence>
<reference evidence="12" key="2">
    <citation type="submission" date="2016-11" db="EMBL/GenBank/DDBJ databases">
        <authorList>
            <person name="Jaros S."/>
            <person name="Januszkiewicz K."/>
            <person name="Wedrychowicz H."/>
        </authorList>
    </citation>
    <scope>NUCLEOTIDE SEQUENCE [LARGE SCALE GENOMIC DNA]</scope>
    <source>
        <strain evidence="12">DSM 19859</strain>
    </source>
</reference>
<evidence type="ECO:0000256" key="7">
    <source>
        <dbReference type="ARBA" id="ARBA00022840"/>
    </source>
</evidence>
<dbReference type="GO" id="GO:0046316">
    <property type="term" value="F:gluconokinase activity"/>
    <property type="evidence" value="ECO:0007669"/>
    <property type="project" value="UniProtKB-EC"/>
</dbReference>
<dbReference type="OrthoDB" id="9813917at2"/>
<dbReference type="InterPro" id="IPR027417">
    <property type="entry name" value="P-loop_NTPase"/>
</dbReference>
<dbReference type="EMBL" id="FQXT01000001">
    <property type="protein sequence ID" value="SHH36936.1"/>
    <property type="molecule type" value="Genomic_DNA"/>
</dbReference>
<reference evidence="13" key="1">
    <citation type="submission" date="2016-11" db="EMBL/GenBank/DDBJ databases">
        <authorList>
            <person name="Varghese N."/>
            <person name="Submissions S."/>
        </authorList>
    </citation>
    <scope>NUCLEOTIDE SEQUENCE [LARGE SCALE GENOMIC DNA]</scope>
    <source>
        <strain evidence="13">DSM 19859</strain>
    </source>
</reference>
<keyword evidence="8" id="KW-0311">Gluconate utilization</keyword>
<dbReference type="STRING" id="573501.SAMN04487999_0029"/>
<accession>A0A1M5SEI6</accession>
<comment type="pathway">
    <text evidence="1">Carbohydrate acid metabolism.</text>
</comment>
<keyword evidence="7 10" id="KW-0067">ATP-binding</keyword>
<evidence type="ECO:0000256" key="2">
    <source>
        <dbReference type="ARBA" id="ARBA00008420"/>
    </source>
</evidence>
<dbReference type="GO" id="GO:0005524">
    <property type="term" value="F:ATP binding"/>
    <property type="evidence" value="ECO:0007669"/>
    <property type="project" value="UniProtKB-KW"/>
</dbReference>
<dbReference type="InterPro" id="IPR006001">
    <property type="entry name" value="Therm_gnt_kin"/>
</dbReference>
<name>A0A1M5SEI6_9FLAO</name>
<evidence type="ECO:0000256" key="1">
    <source>
        <dbReference type="ARBA" id="ARBA00004761"/>
    </source>
</evidence>
<dbReference type="Proteomes" id="UP000184240">
    <property type="component" value="Unassembled WGS sequence"/>
</dbReference>
<dbReference type="EC" id="2.7.1.12" evidence="3 10"/>